<organism evidence="6 7">
    <name type="scientific">Subtercola lobariae</name>
    <dbReference type="NCBI Taxonomy" id="1588641"/>
    <lineage>
        <taxon>Bacteria</taxon>
        <taxon>Bacillati</taxon>
        <taxon>Actinomycetota</taxon>
        <taxon>Actinomycetes</taxon>
        <taxon>Micrococcales</taxon>
        <taxon>Microbacteriaceae</taxon>
        <taxon>Subtercola</taxon>
    </lineage>
</organism>
<dbReference type="AlphaFoldDB" id="A0A917B352"/>
<protein>
    <submittedName>
        <fullName evidence="6">ABC transporter ATP-binding protein</fullName>
    </submittedName>
</protein>
<dbReference type="SMART" id="SM00382">
    <property type="entry name" value="AAA"/>
    <property type="match status" value="1"/>
</dbReference>
<comment type="caution">
    <text evidence="6">The sequence shown here is derived from an EMBL/GenBank/DDBJ whole genome shotgun (WGS) entry which is preliminary data.</text>
</comment>
<dbReference type="Gene3D" id="3.40.50.300">
    <property type="entry name" value="P-loop containing nucleotide triphosphate hydrolases"/>
    <property type="match status" value="1"/>
</dbReference>
<evidence type="ECO:0000313" key="6">
    <source>
        <dbReference type="EMBL" id="GGF18425.1"/>
    </source>
</evidence>
<dbReference type="InterPro" id="IPR013563">
    <property type="entry name" value="Oligopep_ABC_C"/>
</dbReference>
<evidence type="ECO:0000256" key="2">
    <source>
        <dbReference type="ARBA" id="ARBA00022448"/>
    </source>
</evidence>
<gene>
    <name evidence="6" type="ORF">GCM10011399_10110</name>
</gene>
<dbReference type="InterPro" id="IPR012700">
    <property type="entry name" value="PhnK"/>
</dbReference>
<proteinExistence type="inferred from homology"/>
<evidence type="ECO:0000259" key="5">
    <source>
        <dbReference type="PROSITE" id="PS50893"/>
    </source>
</evidence>
<dbReference type="InterPro" id="IPR017871">
    <property type="entry name" value="ABC_transporter-like_CS"/>
</dbReference>
<dbReference type="Pfam" id="PF00005">
    <property type="entry name" value="ABC_tran"/>
    <property type="match status" value="1"/>
</dbReference>
<dbReference type="PANTHER" id="PTHR43776:SF7">
    <property type="entry name" value="D,D-DIPEPTIDE TRANSPORT ATP-BINDING PROTEIN DDPF-RELATED"/>
    <property type="match status" value="1"/>
</dbReference>
<keyword evidence="7" id="KW-1185">Reference proteome</keyword>
<dbReference type="InterPro" id="IPR050319">
    <property type="entry name" value="ABC_transp_ATP-bind"/>
</dbReference>
<feature type="domain" description="ABC transporter" evidence="5">
    <location>
        <begin position="9"/>
        <end position="250"/>
    </location>
</feature>
<reference evidence="6 7" key="1">
    <citation type="journal article" date="2014" name="Int. J. Syst. Evol. Microbiol.">
        <title>Complete genome sequence of Corynebacterium casei LMG S-19264T (=DSM 44701T), isolated from a smear-ripened cheese.</title>
        <authorList>
            <consortium name="US DOE Joint Genome Institute (JGI-PGF)"/>
            <person name="Walter F."/>
            <person name="Albersmeier A."/>
            <person name="Kalinowski J."/>
            <person name="Ruckert C."/>
        </authorList>
    </citation>
    <scope>NUCLEOTIDE SEQUENCE [LARGE SCALE GENOMIC DNA]</scope>
    <source>
        <strain evidence="6 7">CGMCC 1.12976</strain>
    </source>
</reference>
<dbReference type="EMBL" id="BMGP01000002">
    <property type="protein sequence ID" value="GGF18425.1"/>
    <property type="molecule type" value="Genomic_DNA"/>
</dbReference>
<dbReference type="InterPro" id="IPR003593">
    <property type="entry name" value="AAA+_ATPase"/>
</dbReference>
<dbReference type="InterPro" id="IPR027417">
    <property type="entry name" value="P-loop_NTPase"/>
</dbReference>
<evidence type="ECO:0000256" key="3">
    <source>
        <dbReference type="ARBA" id="ARBA00022741"/>
    </source>
</evidence>
<dbReference type="Pfam" id="PF08352">
    <property type="entry name" value="oligo_HPY"/>
    <property type="match status" value="1"/>
</dbReference>
<evidence type="ECO:0000256" key="4">
    <source>
        <dbReference type="ARBA" id="ARBA00022840"/>
    </source>
</evidence>
<keyword evidence="3" id="KW-0547">Nucleotide-binding</keyword>
<comment type="similarity">
    <text evidence="1">Belongs to the ABC transporter superfamily.</text>
</comment>
<dbReference type="Proteomes" id="UP000598775">
    <property type="component" value="Unassembled WGS sequence"/>
</dbReference>
<evidence type="ECO:0000313" key="7">
    <source>
        <dbReference type="Proteomes" id="UP000598775"/>
    </source>
</evidence>
<dbReference type="GO" id="GO:0016887">
    <property type="term" value="F:ATP hydrolysis activity"/>
    <property type="evidence" value="ECO:0007669"/>
    <property type="project" value="InterPro"/>
</dbReference>
<dbReference type="SUPFAM" id="SSF52540">
    <property type="entry name" value="P-loop containing nucleoside triphosphate hydrolases"/>
    <property type="match status" value="1"/>
</dbReference>
<dbReference type="GO" id="GO:0055085">
    <property type="term" value="P:transmembrane transport"/>
    <property type="evidence" value="ECO:0007669"/>
    <property type="project" value="UniProtKB-ARBA"/>
</dbReference>
<dbReference type="InterPro" id="IPR003439">
    <property type="entry name" value="ABC_transporter-like_ATP-bd"/>
</dbReference>
<dbReference type="PANTHER" id="PTHR43776">
    <property type="entry name" value="TRANSPORT ATP-BINDING PROTEIN"/>
    <property type="match status" value="1"/>
</dbReference>
<sequence length="277" mass="30101">MSETPLLSVDNLDVTYGHGRRASTPVHNVSFEIGPGESVGLVGESGSGKSSVGRAILGLAQASAGRIMFDGNDITHASRRERQGISSELQVVFQDPRSSLNEAKRIRDILTEPLVASRRQTRAQARDRAAELLERVGLGAAAMDKLPGAFSGGQRQRIAIARALMSGPRLIICDEPVSALDLSVQAQIINLLRQEQRETGVAYLFVAHDLSVVRLMSERVLVMSRGYVVEQGQTQQVYADPQHPYTQRLLAAEPDPDPAIQRERRAAWAALASESKS</sequence>
<dbReference type="PROSITE" id="PS50893">
    <property type="entry name" value="ABC_TRANSPORTER_2"/>
    <property type="match status" value="1"/>
</dbReference>
<keyword evidence="2" id="KW-0813">Transport</keyword>
<dbReference type="RefSeq" id="WP_188674786.1">
    <property type="nucleotide sequence ID" value="NZ_BMGP01000002.1"/>
</dbReference>
<dbReference type="GO" id="GO:0005524">
    <property type="term" value="F:ATP binding"/>
    <property type="evidence" value="ECO:0007669"/>
    <property type="project" value="UniProtKB-KW"/>
</dbReference>
<keyword evidence="4 6" id="KW-0067">ATP-binding</keyword>
<dbReference type="CDD" id="cd03257">
    <property type="entry name" value="ABC_NikE_OppD_transporters"/>
    <property type="match status" value="1"/>
</dbReference>
<dbReference type="PROSITE" id="PS00211">
    <property type="entry name" value="ABC_TRANSPORTER_1"/>
    <property type="match status" value="1"/>
</dbReference>
<accession>A0A917B352</accession>
<dbReference type="GO" id="GO:0015833">
    <property type="term" value="P:peptide transport"/>
    <property type="evidence" value="ECO:0007669"/>
    <property type="project" value="InterPro"/>
</dbReference>
<dbReference type="PIRSF" id="PIRSF037116">
    <property type="entry name" value="CP_lyase_PhnK"/>
    <property type="match status" value="1"/>
</dbReference>
<name>A0A917B352_9MICO</name>
<evidence type="ECO:0000256" key="1">
    <source>
        <dbReference type="ARBA" id="ARBA00005417"/>
    </source>
</evidence>